<comment type="caution">
    <text evidence="8">The sequence shown here is derived from an EMBL/GenBank/DDBJ whole genome shotgun (WGS) entry which is preliminary data.</text>
</comment>
<evidence type="ECO:0000256" key="3">
    <source>
        <dbReference type="ARBA" id="ARBA00022670"/>
    </source>
</evidence>
<feature type="domain" description="NlpC/P60" evidence="7">
    <location>
        <begin position="1492"/>
        <end position="1623"/>
    </location>
</feature>
<feature type="compositionally biased region" description="Low complexity" evidence="6">
    <location>
        <begin position="1228"/>
        <end position="1239"/>
    </location>
</feature>
<keyword evidence="4" id="KW-0378">Hydrolase</keyword>
<dbReference type="NCBIfam" id="TIGR01760">
    <property type="entry name" value="tape_meas_TP901"/>
    <property type="match status" value="1"/>
</dbReference>
<dbReference type="PANTHER" id="PTHR37813">
    <property type="entry name" value="FELS-2 PROPHAGE PROTEIN"/>
    <property type="match status" value="1"/>
</dbReference>
<evidence type="ECO:0000256" key="6">
    <source>
        <dbReference type="SAM" id="MobiDB-lite"/>
    </source>
</evidence>
<dbReference type="Proteomes" id="UP001434419">
    <property type="component" value="Unassembled WGS sequence"/>
</dbReference>
<evidence type="ECO:0000256" key="5">
    <source>
        <dbReference type="ARBA" id="ARBA00022807"/>
    </source>
</evidence>
<proteinExistence type="inferred from homology"/>
<dbReference type="PROSITE" id="PS51935">
    <property type="entry name" value="NLPC_P60"/>
    <property type="match status" value="1"/>
</dbReference>
<organism evidence="8 9">
    <name type="scientific">Lactobacillus crispatus</name>
    <dbReference type="NCBI Taxonomy" id="47770"/>
    <lineage>
        <taxon>Bacteria</taxon>
        <taxon>Bacillati</taxon>
        <taxon>Bacillota</taxon>
        <taxon>Bacilli</taxon>
        <taxon>Lactobacillales</taxon>
        <taxon>Lactobacillaceae</taxon>
        <taxon>Lactobacillus</taxon>
    </lineage>
</organism>
<dbReference type="InterPro" id="IPR008258">
    <property type="entry name" value="Transglycosylase_SLT_dom_1"/>
</dbReference>
<dbReference type="Pfam" id="PF01464">
    <property type="entry name" value="SLT"/>
    <property type="match status" value="1"/>
</dbReference>
<dbReference type="Pfam" id="PF00877">
    <property type="entry name" value="NLPC_P60"/>
    <property type="match status" value="1"/>
</dbReference>
<dbReference type="PANTHER" id="PTHR37813:SF1">
    <property type="entry name" value="FELS-2 PROPHAGE PROTEIN"/>
    <property type="match status" value="1"/>
</dbReference>
<name>A0ABV2B790_9LACO</name>
<dbReference type="SUPFAM" id="SSF54001">
    <property type="entry name" value="Cysteine proteinases"/>
    <property type="match status" value="1"/>
</dbReference>
<evidence type="ECO:0000256" key="4">
    <source>
        <dbReference type="ARBA" id="ARBA00022801"/>
    </source>
</evidence>
<evidence type="ECO:0000313" key="8">
    <source>
        <dbReference type="EMBL" id="MES5148942.1"/>
    </source>
</evidence>
<dbReference type="InterPro" id="IPR023346">
    <property type="entry name" value="Lysozyme-like_dom_sf"/>
</dbReference>
<comment type="similarity">
    <text evidence="1">Belongs to the peptidase C40 family.</text>
</comment>
<accession>A0ABV2B790</accession>
<dbReference type="Pfam" id="PF10145">
    <property type="entry name" value="PhageMin_Tail"/>
    <property type="match status" value="1"/>
</dbReference>
<evidence type="ECO:0000256" key="1">
    <source>
        <dbReference type="ARBA" id="ARBA00007074"/>
    </source>
</evidence>
<dbReference type="Gene3D" id="1.10.530.10">
    <property type="match status" value="1"/>
</dbReference>
<evidence type="ECO:0000313" key="9">
    <source>
        <dbReference type="Proteomes" id="UP001434419"/>
    </source>
</evidence>
<evidence type="ECO:0000256" key="2">
    <source>
        <dbReference type="ARBA" id="ARBA00022612"/>
    </source>
</evidence>
<feature type="region of interest" description="Disordered" evidence="6">
    <location>
        <begin position="1226"/>
        <end position="1258"/>
    </location>
</feature>
<feature type="region of interest" description="Disordered" evidence="6">
    <location>
        <begin position="1703"/>
        <end position="1727"/>
    </location>
</feature>
<protein>
    <submittedName>
        <fullName evidence="8">Phage tail tape measure protein</fullName>
    </submittedName>
</protein>
<dbReference type="EMBL" id="JBETVU010000012">
    <property type="protein sequence ID" value="MES5148942.1"/>
    <property type="molecule type" value="Genomic_DNA"/>
</dbReference>
<dbReference type="RefSeq" id="WP_240403174.1">
    <property type="nucleotide sequence ID" value="NZ_JAKXCY010000112.1"/>
</dbReference>
<feature type="compositionally biased region" description="Polar residues" evidence="6">
    <location>
        <begin position="1703"/>
        <end position="1712"/>
    </location>
</feature>
<keyword evidence="9" id="KW-1185">Reference proteome</keyword>
<dbReference type="InterPro" id="IPR010090">
    <property type="entry name" value="Phage_tape_meas"/>
</dbReference>
<sequence length="1887" mass="202341">MTDAHEGMSLSLKANFTQVNEAKKATQALNSAFGELQRRANSLHMSANFPREINHIDTVTASYVRRLESEGKTYEANQQKVKAYQGAIGKLSAEQSRLQSALNRTTSSTDKASDAYRSQQIKLNQTVAEINKFKAGIKSAQSEMERIHPTGFNRWVKGANEVTKATSTMKSKLHSAWDSIRGGATVAAAGIGAVGAAAFSGAKQSAAIQQRYREINNLAVLGGEKQKEVTKSVTEMQRQGRDMSIKYGKSQQEIAAGYEDLVKRGYTTKQAIGALQTELQASVASGDKFSDVTTVSSQVLDAFGMRADSTSKMLKNTKNVVNELAYSADATSTGFSDLGVAMSYVGTAAHSNNISLAETASALGVLSNNGLESDKAGTALRATINGLTNQVNKIGSKNSIFTKLGIKKSEMVDAHGNLKGLSQDMAVLYKHIEEHSKGGSDQNGFFKSIFGTTGMNGAMILAKYSKEVEGLTKRTEKAGKTGTYVAELAKKNMGTAQGSAASAQQAMNAFKMTLGNAVLPAINEASNSLAKFLLSKDGEKFQKGVGKVVGDFANGLVSLIRFATRHETMMKFVGGGFLAGYATVKVAKAVSFVGGLYEQYKKLADISPKVAYIGKTTGQLTGTNTSFKNMTKGAKLAVGVSAVFNAAQIGNDFYQAATAKTATQRIQSAGAGIGGIVGAGIGGVIGGTVGATIGAQLGQAMGPDAAKSFVKAFNGHAAKYLVYGKKGSKSNGKYNSQAEKYNESGYYTLSDHKLKGKKPLYAYDDNGYYDLKTNKYHDQRSLAERSWGMNHRLNLKTLAHPNNAWDLLSGSASEIWNAAGHIADRDFWRRSGPEIKKETKGSWLDWSGFYKWIGNNPHLNPHGKPSDGMDRTRSLFRDIGKWAGKQNWDWGGFDPQKNGFNKWLAGFKPQVHGKKPKNSQLQLKASGILPKVNAKKWADGVVKDAQKGMKDFPSWTKQLSAKSNKWFKSKWDGMERWGGKTNKDVQKGWKGFTSWSGNLSHKSSKWFKSKWNGMKSWAGGVNKNVQGGWKGFTSWSGNLSHRSSKFFKSKWSGMQSWAGGINKDVQSGWKGIKTWFGNLGKNAVDLFKKPFEGLGKWVSDHTPKPVKAALGAVGKGVNWVKGKLTGKAHANGGLMHTSHGALVGEAGPELAYKPYANKVRLLGANGPQFTKVHAGEHILNARDTAKVLNGGLGNGLTLKGYASGTDKLGKTSKKVTNDYKQIADKSSKSLNSLSKKSSSTWNKITRQTGKDSSKTRKRAISDYSDMHKGIVKQMDKTHDGVISLSESTAKGFGKALDKTKGYARDAMSDSIGEINKGITGIDKVLGQFGGNTSVIKPVKFATGTDVNGRLTENTLAMVNDAQTGPRQEALVSDKNEIYLPHGNNVTMMLPKGWGVLNGTQTQQVAKSAGVKHFAKGSGLSHSALRKLAEKAGANPAQSFKEMYLDKLKPSGSNLKRGSIGLAQNSSQHFGNPWSNAMWSVINNAIGGGDGKGGTREAFLRFAESTFSGVPYVMGAMSKAASDCSGMVAQALKHFGINAGRSTVDMQHSSALQYLGKSINRTIPGDLVIFGHGTGAAGHVGIVKNPKTGTMFNETPPKARVTRIADDMGMGYGFYRVKGLHNASTAKKTAKPATNLTALAKRELGPAALKWIKDKLGDEGSLGGNIGGEGVKRWAGTVKRVLGMLHLSTSDSMVARVLRQIQTESGGNPSARQPGSDPDGDGSGPALGLMQTKRATFEAFKRKGSGGIFNGPANIYAGLNYAKHRYGSSLSALGNGHGYAKGGRPKAHTPFIAGERGPELITADGPVKVDSHEQTKRKVSDLAQMFKFPKINRPTRSHSSAPVININFNGPIYGTREDAKRIAEMVRREINKVLVNIGDEFGTDLSLY</sequence>
<dbReference type="SUPFAM" id="SSF53955">
    <property type="entry name" value="Lysozyme-like"/>
    <property type="match status" value="1"/>
</dbReference>
<dbReference type="CDD" id="cd13402">
    <property type="entry name" value="LT_TF-like"/>
    <property type="match status" value="1"/>
</dbReference>
<reference evidence="8" key="1">
    <citation type="submission" date="2024-06" db="EMBL/GenBank/DDBJ databases">
        <title>Vaginal Lactobacillus fatty acid response mechanisms reveal a metabolite-targeted strategy for bacterial vaginosis treatment.</title>
        <authorList>
            <person name="Zhu M."/>
            <person name="Blainey P.C."/>
            <person name="Bloom S.M."/>
            <person name="Kwon D.S."/>
        </authorList>
    </citation>
    <scope>NUCLEOTIDE SEQUENCE</scope>
    <source>
        <strain evidence="8">194_F1_1</strain>
    </source>
</reference>
<dbReference type="InterPro" id="IPR038765">
    <property type="entry name" value="Papain-like_cys_pep_sf"/>
</dbReference>
<dbReference type="Gene3D" id="3.90.1720.10">
    <property type="entry name" value="endopeptidase domain like (from Nostoc punctiforme)"/>
    <property type="match status" value="1"/>
</dbReference>
<dbReference type="InterPro" id="IPR000064">
    <property type="entry name" value="NLP_P60_dom"/>
</dbReference>
<gene>
    <name evidence="8" type="ORF">ABVC42_03230</name>
</gene>
<keyword evidence="3" id="KW-0645">Protease</keyword>
<evidence type="ECO:0000259" key="7">
    <source>
        <dbReference type="PROSITE" id="PS51935"/>
    </source>
</evidence>
<keyword evidence="2" id="KW-1188">Viral release from host cell</keyword>
<keyword evidence="5" id="KW-0788">Thiol protease</keyword>